<evidence type="ECO:0000256" key="6">
    <source>
        <dbReference type="ARBA" id="ARBA00022723"/>
    </source>
</evidence>
<dbReference type="PROSITE" id="PS01202">
    <property type="entry name" value="MAP_2"/>
    <property type="match status" value="1"/>
</dbReference>
<keyword evidence="6 8" id="KW-0479">Metal-binding</keyword>
<dbReference type="GO" id="GO:0070006">
    <property type="term" value="F:metalloaminopeptidase activity"/>
    <property type="evidence" value="ECO:0007669"/>
    <property type="project" value="UniProtKB-UniRule"/>
</dbReference>
<proteinExistence type="inferred from homology"/>
<dbReference type="InterPro" id="IPR050247">
    <property type="entry name" value="Met_Aminopeptidase_Type2"/>
</dbReference>
<evidence type="ECO:0000256" key="7">
    <source>
        <dbReference type="ARBA" id="ARBA00022801"/>
    </source>
</evidence>
<dbReference type="InterPro" id="IPR018349">
    <property type="entry name" value="Pept_M24A_MAP2_BS"/>
</dbReference>
<dbReference type="InterPro" id="IPR036390">
    <property type="entry name" value="WH_DNA-bd_sf"/>
</dbReference>
<evidence type="ECO:0000256" key="10">
    <source>
        <dbReference type="SAM" id="MobiDB-lite"/>
    </source>
</evidence>
<feature type="region of interest" description="Disordered" evidence="10">
    <location>
        <begin position="1"/>
        <end position="248"/>
    </location>
</feature>
<dbReference type="GO" id="GO:0005737">
    <property type="term" value="C:cytoplasm"/>
    <property type="evidence" value="ECO:0007669"/>
    <property type="project" value="UniProtKB-SubCell"/>
</dbReference>
<feature type="region of interest" description="Disordered" evidence="10">
    <location>
        <begin position="327"/>
        <end position="362"/>
    </location>
</feature>
<dbReference type="Proteomes" id="UP000541154">
    <property type="component" value="Unassembled WGS sequence"/>
</dbReference>
<feature type="region of interest" description="Disordered" evidence="10">
    <location>
        <begin position="739"/>
        <end position="758"/>
    </location>
</feature>
<feature type="region of interest" description="Disordered" evidence="10">
    <location>
        <begin position="636"/>
        <end position="688"/>
    </location>
</feature>
<dbReference type="Pfam" id="PF00557">
    <property type="entry name" value="Peptidase_M24"/>
    <property type="match status" value="1"/>
</dbReference>
<evidence type="ECO:0000256" key="8">
    <source>
        <dbReference type="HAMAP-Rule" id="MF_03175"/>
    </source>
</evidence>
<feature type="region of interest" description="Disordered" evidence="10">
    <location>
        <begin position="856"/>
        <end position="929"/>
    </location>
</feature>
<feature type="compositionally biased region" description="Polar residues" evidence="10">
    <location>
        <begin position="85"/>
        <end position="95"/>
    </location>
</feature>
<evidence type="ECO:0000256" key="3">
    <source>
        <dbReference type="ARBA" id="ARBA00022438"/>
    </source>
</evidence>
<gene>
    <name evidence="12" type="ORF">ETB97_008034</name>
</gene>
<dbReference type="EC" id="3.4.11.18" evidence="8"/>
<evidence type="ECO:0000256" key="1">
    <source>
        <dbReference type="ARBA" id="ARBA00000294"/>
    </source>
</evidence>
<dbReference type="CDD" id="cd01088">
    <property type="entry name" value="MetAP2"/>
    <property type="match status" value="1"/>
</dbReference>
<feature type="compositionally biased region" description="Low complexity" evidence="10">
    <location>
        <begin position="110"/>
        <end position="120"/>
    </location>
</feature>
<feature type="binding site" evidence="8">
    <location>
        <position position="1120"/>
    </location>
    <ligand>
        <name>a divalent metal cation</name>
        <dbReference type="ChEBI" id="CHEBI:60240"/>
        <label>2</label>
        <note>catalytic</note>
    </ligand>
</feature>
<evidence type="ECO:0000259" key="11">
    <source>
        <dbReference type="Pfam" id="PF00557"/>
    </source>
</evidence>
<keyword evidence="13" id="KW-1185">Reference proteome</keyword>
<dbReference type="GO" id="GO:0046872">
    <property type="term" value="F:metal ion binding"/>
    <property type="evidence" value="ECO:0007669"/>
    <property type="project" value="UniProtKB-UniRule"/>
</dbReference>
<dbReference type="Gene3D" id="1.10.10.10">
    <property type="entry name" value="Winged helix-like DNA-binding domain superfamily/Winged helix DNA-binding domain"/>
    <property type="match status" value="1"/>
</dbReference>
<dbReference type="NCBIfam" id="TIGR00501">
    <property type="entry name" value="met_pdase_II"/>
    <property type="match status" value="1"/>
</dbReference>
<dbReference type="GO" id="GO:0004239">
    <property type="term" value="F:initiator methionyl aminopeptidase activity"/>
    <property type="evidence" value="ECO:0007669"/>
    <property type="project" value="UniProtKB-UniRule"/>
</dbReference>
<keyword evidence="4 8" id="KW-0963">Cytoplasm</keyword>
<dbReference type="InterPro" id="IPR002468">
    <property type="entry name" value="Pept_M24A_MAP2"/>
</dbReference>
<name>A0A8H5ZSG3_PETAA</name>
<dbReference type="InterPro" id="IPR036005">
    <property type="entry name" value="Creatinase/aminopeptidase-like"/>
</dbReference>
<comment type="similarity">
    <text evidence="8">Belongs to the peptidase M24A family. Methionine aminopeptidase eukaryotic type 2 subfamily.</text>
</comment>
<feature type="compositionally biased region" description="Basic and acidic residues" evidence="10">
    <location>
        <begin position="174"/>
        <end position="193"/>
    </location>
</feature>
<keyword evidence="5 8" id="KW-0645">Protease</keyword>
<protein>
    <recommendedName>
        <fullName evidence="8">Methionine aminopeptidase 2</fullName>
        <shortName evidence="8">MAP 2</shortName>
        <shortName evidence="8">MetAP 2</shortName>
        <ecNumber evidence="8">3.4.11.18</ecNumber>
    </recommendedName>
    <alternativeName>
        <fullName evidence="8">Peptidase M</fullName>
    </alternativeName>
</protein>
<feature type="compositionally biased region" description="Basic and acidic residues" evidence="10">
    <location>
        <begin position="859"/>
        <end position="871"/>
    </location>
</feature>
<dbReference type="PANTHER" id="PTHR45777">
    <property type="entry name" value="METHIONINE AMINOPEPTIDASE 2"/>
    <property type="match status" value="1"/>
</dbReference>
<evidence type="ECO:0000256" key="4">
    <source>
        <dbReference type="ARBA" id="ARBA00022490"/>
    </source>
</evidence>
<feature type="binding site" evidence="8">
    <location>
        <position position="1120"/>
    </location>
    <ligand>
        <name>a divalent metal cation</name>
        <dbReference type="ChEBI" id="CHEBI:60240"/>
        <label>1</label>
    </ligand>
</feature>
<feature type="binding site" evidence="8">
    <location>
        <position position="1318"/>
    </location>
    <ligand>
        <name>a divalent metal cation</name>
        <dbReference type="ChEBI" id="CHEBI:60240"/>
        <label>2</label>
        <note>catalytic</note>
    </ligand>
</feature>
<feature type="binding site" evidence="8">
    <location>
        <position position="1222"/>
    </location>
    <ligand>
        <name>a divalent metal cation</name>
        <dbReference type="ChEBI" id="CHEBI:60240"/>
        <label>2</label>
        <note>catalytic</note>
    </ligand>
</feature>
<evidence type="ECO:0000313" key="13">
    <source>
        <dbReference type="Proteomes" id="UP000541154"/>
    </source>
</evidence>
<dbReference type="HAMAP" id="MF_03175">
    <property type="entry name" value="MetAP_2_euk"/>
    <property type="match status" value="1"/>
</dbReference>
<feature type="region of interest" description="Disordered" evidence="10">
    <location>
        <begin position="414"/>
        <end position="543"/>
    </location>
</feature>
<dbReference type="SUPFAM" id="SSF55920">
    <property type="entry name" value="Creatinase/aminopeptidase"/>
    <property type="match status" value="1"/>
</dbReference>
<feature type="compositionally biased region" description="Polar residues" evidence="10">
    <location>
        <begin position="233"/>
        <end position="248"/>
    </location>
</feature>
<dbReference type="InterPro" id="IPR001714">
    <property type="entry name" value="Pept_M24_MAP"/>
</dbReference>
<feature type="compositionally biased region" description="Low complexity" evidence="10">
    <location>
        <begin position="416"/>
        <end position="435"/>
    </location>
</feature>
<comment type="cofactor">
    <cofactor evidence="8">
        <name>Co(2+)</name>
        <dbReference type="ChEBI" id="CHEBI:48828"/>
    </cofactor>
    <cofactor evidence="8">
        <name>Zn(2+)</name>
        <dbReference type="ChEBI" id="CHEBI:29105"/>
    </cofactor>
    <cofactor evidence="8">
        <name>Mn(2+)</name>
        <dbReference type="ChEBI" id="CHEBI:29035"/>
    </cofactor>
    <cofactor evidence="8">
        <name>Fe(2+)</name>
        <dbReference type="ChEBI" id="CHEBI:29033"/>
    </cofactor>
    <text evidence="8">Binds 2 divalent metal cations per subunit. Has a high-affinity and a low affinity metal-binding site. The true nature of the physiological cofactor is under debate. The enzyme is active with cobalt, zinc, manganese or divalent iron ions. Most likely, methionine aminopeptidases function as mononuclear Fe(2+)-metalloproteases under physiological conditions, and the catalytically relevant metal-binding site has been assigned to the histidine-containing high-affinity site.</text>
</comment>
<feature type="binding site" evidence="8">
    <location>
        <position position="1197"/>
    </location>
    <ligand>
        <name>substrate</name>
    </ligand>
</feature>
<evidence type="ECO:0000256" key="2">
    <source>
        <dbReference type="ARBA" id="ARBA00001954"/>
    </source>
</evidence>
<feature type="compositionally biased region" description="Basic residues" evidence="10">
    <location>
        <begin position="948"/>
        <end position="960"/>
    </location>
</feature>
<dbReference type="EMBL" id="SPNV01000359">
    <property type="protein sequence ID" value="KAF5855998.1"/>
    <property type="molecule type" value="Genomic_DNA"/>
</dbReference>
<feature type="compositionally biased region" description="Polar residues" evidence="10">
    <location>
        <begin position="126"/>
        <end position="140"/>
    </location>
</feature>
<keyword evidence="3 8" id="KW-0031">Aminopeptidase</keyword>
<feature type="compositionally biased region" description="Basic and acidic residues" evidence="10">
    <location>
        <begin position="665"/>
        <end position="684"/>
    </location>
</feature>
<dbReference type="PANTHER" id="PTHR45777:SF1">
    <property type="entry name" value="METHIONINE AMINOPEPTIDASE 2-2"/>
    <property type="match status" value="1"/>
</dbReference>
<comment type="cofactor">
    <cofactor evidence="2">
        <name>Fe(2+)</name>
        <dbReference type="ChEBI" id="CHEBI:29033"/>
    </cofactor>
</comment>
<feature type="compositionally biased region" description="Basic and acidic residues" evidence="10">
    <location>
        <begin position="903"/>
        <end position="912"/>
    </location>
</feature>
<feature type="binding site" evidence="8">
    <location>
        <position position="1318"/>
    </location>
    <ligand>
        <name>a divalent metal cation</name>
        <dbReference type="ChEBI" id="CHEBI:60240"/>
        <label>1</label>
    </ligand>
</feature>
<comment type="subcellular location">
    <subcellularLocation>
        <location evidence="8">Cytoplasm</location>
    </subcellularLocation>
</comment>
<evidence type="ECO:0000256" key="5">
    <source>
        <dbReference type="ARBA" id="ARBA00022670"/>
    </source>
</evidence>
<feature type="compositionally biased region" description="Polar residues" evidence="10">
    <location>
        <begin position="881"/>
        <end position="895"/>
    </location>
</feature>
<feature type="domain" description="Peptidase M24" evidence="11">
    <location>
        <begin position="1020"/>
        <end position="1237"/>
    </location>
</feature>
<organism evidence="12 13">
    <name type="scientific">Petromyces alliaceus</name>
    <name type="common">Aspergillus alliaceus</name>
    <dbReference type="NCBI Taxonomy" id="209559"/>
    <lineage>
        <taxon>Eukaryota</taxon>
        <taxon>Fungi</taxon>
        <taxon>Dikarya</taxon>
        <taxon>Ascomycota</taxon>
        <taxon>Pezizomycotina</taxon>
        <taxon>Eurotiomycetes</taxon>
        <taxon>Eurotiomycetidae</taxon>
        <taxon>Eurotiales</taxon>
        <taxon>Aspergillaceae</taxon>
        <taxon>Aspergillus</taxon>
        <taxon>Aspergillus subgen. Circumdati</taxon>
    </lineage>
</organism>
<feature type="binding site" evidence="8">
    <location>
        <position position="1189"/>
    </location>
    <ligand>
        <name>a divalent metal cation</name>
        <dbReference type="ChEBI" id="CHEBI:60240"/>
        <label>2</label>
        <note>catalytic</note>
    </ligand>
</feature>
<reference evidence="12 13" key="1">
    <citation type="submission" date="2019-04" db="EMBL/GenBank/DDBJ databases">
        <title>Aspergillus burnettii sp. nov., novel species from soil in southeast Queensland.</title>
        <authorList>
            <person name="Gilchrist C.L.M."/>
            <person name="Pitt J.I."/>
            <person name="Lange L."/>
            <person name="Lacey H.J."/>
            <person name="Vuong D."/>
            <person name="Midgley D.J."/>
            <person name="Greenfield P."/>
            <person name="Bradbury M."/>
            <person name="Lacey E."/>
            <person name="Busk P.K."/>
            <person name="Pilgaard B."/>
            <person name="Chooi Y.H."/>
            <person name="Piggott A.M."/>
        </authorList>
    </citation>
    <scope>NUCLEOTIDE SEQUENCE [LARGE SCALE GENOMIC DNA]</scope>
    <source>
        <strain evidence="12 13">FRR 5400</strain>
    </source>
</reference>
<dbReference type="SUPFAM" id="SSF46785">
    <property type="entry name" value="Winged helix' DNA-binding domain"/>
    <property type="match status" value="1"/>
</dbReference>
<accession>A0A8H5ZSG3</accession>
<comment type="function">
    <text evidence="8 9">Cotranslationally removes the N-terminal methionine from nascent proteins. The N-terminal methionine is often cleaved when the second residue in the primary sequence is small and uncharged (Met-Ala-, Cys, Gly, Pro, Ser, Thr, or Val).</text>
</comment>
<dbReference type="InterPro" id="IPR000994">
    <property type="entry name" value="Pept_M24"/>
</dbReference>
<feature type="binding site" evidence="8">
    <location>
        <position position="1088"/>
    </location>
    <ligand>
        <name>substrate</name>
    </ligand>
</feature>
<sequence length="1337" mass="147745">MPGIAGTSPASLEHLDRPLFRSHKSLPRRPNGDPSVHVIHASPSDPIVDISNGGTLATPPALPLTPPGAPPDESPTPNELEMQKFPSSLSMSGAVTPSKPSHPPTPETTPPRLTTTTYRPGIGGQFRQTSCSSRAESFQTACEMISDGETETPHRSSPPSRPSTRQRSFQRSVQSERSDVRPDDTPACEEHPDATLLKPSRYEGINGEWATENTDRFSPSRQRRRRSRNHSSDTPTANTPEQPRDVNSTRVCELDVLRTRGRSVRVRVRDTHGTSASPHPEQFSEKIDWNPAESRVDSYDADDCRRFSNVSTSSTIEVMIVDTPEPYKPSLRHTEKRVSLRSASSPVPRSERGSLVSNPDSQHRLVHKVARISENDRKSIASEMSISEGSIHGAGGPQPHVEVVPVVVIPERHSSLRSSTSTSRKPSSASSQPSSRRTRTRSGSRPESFDRPPQKRRTLSNSSAPSHQDTDSRGRSVGRPAIPPRSSSLSAPTSQNNSRAASITSDTSSRNHPSAIETETQTRPPEPSMPEPAKVSHVRGRSDIPDVVKTQSILIGVEDMAHLRSPSGAFTQGSIPSSSPGLVEINEATMVAFSLHNNESVLLVNPQRQPAPHGLGLRMEYQDNLAKPELPQGSEQYEVNSPLQNPRQPPEPPVCKIIPPTPVNEADRDPERDTRTGETGEHPARRFGSVRRPWKLRPRSDSFNSIARSFSVTSAKNRMAGKDLDGKLHPFWRPRRFWEDTSESEDQSPREQNFRPSTLEPEQVISNSLGMPQQRVVFQGPPISPRSLEAKRSFDEAASRRQARDSLVGSRVFMPEALYSQTSLHQRRYRSLSWWRLRLRFGSVRSFRKRLRRSWQQRAEGKREARRERLKQSIGEAVLVDSSTQTRNGPSNTAKPNAGGEPRGVHLSRDGDGSLGEGDGDEDGDGDNKACAATLSLTQQLASETTCKKKKRRKPKKKTPKTQSSPPRVPLGDLFPTGQFPVGEIHNYESVVEGTARVTAEEIRYESRCYLRDDSVLNDYRKAAEIHRQVRRWTQETARPGQTLTEIAVGIEDGVRALLDNAGLEPGQCLQSGMGFPTGLALNDCVAHYTPNPGQKEIVLQASDVMKVDFGVHINGWIVDSAFTMSFDPIYDNLLAAVKAATNTGIKNAGVDVRISDVSAAIQEVMESYEVEINGKVYPVKPVRDISGHDIKRYQIHGGKSIPFVKNSSQVKMEEGEIFAIETFGSTGRGSTVDGFGTYGYGRNPDAPKRVTSPLASARSLYKTINENFGSIVFCRRYLERLGVDRYLAGMNSLVKNGIVEEYLPMMDVKGSYSAQFEHTILLRESCKEVISRGDDY</sequence>
<feature type="binding site" evidence="8">
    <location>
        <position position="1109"/>
    </location>
    <ligand>
        <name>a divalent metal cation</name>
        <dbReference type="ChEBI" id="CHEBI:60240"/>
        <label>1</label>
    </ligand>
</feature>
<feature type="region of interest" description="Disordered" evidence="10">
    <location>
        <begin position="942"/>
        <end position="975"/>
    </location>
</feature>
<evidence type="ECO:0000313" key="12">
    <source>
        <dbReference type="EMBL" id="KAF5855998.1"/>
    </source>
</evidence>
<dbReference type="GO" id="GO:0006508">
    <property type="term" value="P:proteolysis"/>
    <property type="evidence" value="ECO:0007669"/>
    <property type="project" value="UniProtKB-KW"/>
</dbReference>
<feature type="compositionally biased region" description="Polar residues" evidence="10">
    <location>
        <begin position="485"/>
        <end position="523"/>
    </location>
</feature>
<keyword evidence="7 8" id="KW-0378">Hydrolase</keyword>
<feature type="compositionally biased region" description="Low complexity" evidence="10">
    <location>
        <begin position="155"/>
        <end position="172"/>
    </location>
</feature>
<dbReference type="Gene3D" id="3.90.230.10">
    <property type="entry name" value="Creatinase/methionine aminopeptidase superfamily"/>
    <property type="match status" value="1"/>
</dbReference>
<comment type="caution">
    <text evidence="12">The sequence shown here is derived from an EMBL/GenBank/DDBJ whole genome shotgun (WGS) entry which is preliminary data.</text>
</comment>
<dbReference type="PRINTS" id="PR00599">
    <property type="entry name" value="MAPEPTIDASE"/>
</dbReference>
<comment type="catalytic activity">
    <reaction evidence="1 8 9">
        <text>Release of N-terminal amino acids, preferentially methionine, from peptides and arylamides.</text>
        <dbReference type="EC" id="3.4.11.18"/>
    </reaction>
</comment>
<dbReference type="InterPro" id="IPR036388">
    <property type="entry name" value="WH-like_DNA-bd_sf"/>
</dbReference>
<feature type="compositionally biased region" description="Pro residues" evidence="10">
    <location>
        <begin position="100"/>
        <end position="109"/>
    </location>
</feature>
<evidence type="ECO:0000256" key="9">
    <source>
        <dbReference type="RuleBase" id="RU003653"/>
    </source>
</evidence>
<feature type="compositionally biased region" description="Pro residues" evidence="10">
    <location>
        <begin position="60"/>
        <end position="74"/>
    </location>
</feature>